<dbReference type="PANTHER" id="PTHR46093:SF18">
    <property type="entry name" value="FIBRONECTIN TYPE-III DOMAIN-CONTAINING PROTEIN"/>
    <property type="match status" value="1"/>
</dbReference>
<evidence type="ECO:0000313" key="3">
    <source>
        <dbReference type="EMBL" id="CAG8587560.1"/>
    </source>
</evidence>
<dbReference type="PANTHER" id="PTHR46093">
    <property type="entry name" value="ACYL-COA-BINDING DOMAIN-CONTAINING PROTEIN 5"/>
    <property type="match status" value="1"/>
</dbReference>
<dbReference type="EMBL" id="CAJVQA010003945">
    <property type="protein sequence ID" value="CAG8587560.1"/>
    <property type="molecule type" value="Genomic_DNA"/>
</dbReference>
<comment type="caution">
    <text evidence="3">The sequence shown here is derived from an EMBL/GenBank/DDBJ whole genome shotgun (WGS) entry which is preliminary data.</text>
</comment>
<organism evidence="3 4">
    <name type="scientific">Cetraspora pellucida</name>
    <dbReference type="NCBI Taxonomy" id="1433469"/>
    <lineage>
        <taxon>Eukaryota</taxon>
        <taxon>Fungi</taxon>
        <taxon>Fungi incertae sedis</taxon>
        <taxon>Mucoromycota</taxon>
        <taxon>Glomeromycotina</taxon>
        <taxon>Glomeromycetes</taxon>
        <taxon>Diversisporales</taxon>
        <taxon>Gigasporaceae</taxon>
        <taxon>Cetraspora</taxon>
    </lineage>
</organism>
<dbReference type="Gene3D" id="2.120.10.80">
    <property type="entry name" value="Kelch-type beta propeller"/>
    <property type="match status" value="1"/>
</dbReference>
<proteinExistence type="predicted"/>
<gene>
    <name evidence="3" type="ORF">CPELLU_LOCUS6384</name>
</gene>
<reference evidence="3" key="1">
    <citation type="submission" date="2021-06" db="EMBL/GenBank/DDBJ databases">
        <authorList>
            <person name="Kallberg Y."/>
            <person name="Tangrot J."/>
            <person name="Rosling A."/>
        </authorList>
    </citation>
    <scope>NUCLEOTIDE SEQUENCE</scope>
    <source>
        <strain evidence="3">FL966</strain>
    </source>
</reference>
<sequence length="332" mass="37092">MEDIFILHKPTNEFFYLDVSESFTITDNTLIPWVDLTYTKAPSKVQATACNGGKNNDIIFIFGGSVYNQSFFNQFDTSKQQWSDIISVGNVPTDRYLISCANFNNGMTTIFSGVNRINDLWIFNSLSLTWNLSNATNAPPSREGYSAITLPNNNILYIGGKNSYNPFKYMPMNILPLYNTKSDTWEILSISDPTPPARSYFSAVLTPDGRIIIFGGDNGTTFGDLWILDIVTFQWSIGNILNPIADLTLSDHTATLVNNYMFVAFGRFSNLSYSSRIFMLNVNQKDSYNWVTEFTSNLTISNNTIPSDTNFIAIGSKNINLIIGVIIGGEAK</sequence>
<feature type="non-terminal residue" evidence="3">
    <location>
        <position position="332"/>
    </location>
</feature>
<dbReference type="InterPro" id="IPR015915">
    <property type="entry name" value="Kelch-typ_b-propeller"/>
</dbReference>
<protein>
    <submittedName>
        <fullName evidence="3">9239_t:CDS:1</fullName>
    </submittedName>
</protein>
<dbReference type="Pfam" id="PF24681">
    <property type="entry name" value="Kelch_KLHDC2_KLHL20_DRC7"/>
    <property type="match status" value="1"/>
</dbReference>
<dbReference type="OrthoDB" id="10251809at2759"/>
<name>A0A9N9C4N6_9GLOM</name>
<evidence type="ECO:0000313" key="4">
    <source>
        <dbReference type="Proteomes" id="UP000789759"/>
    </source>
</evidence>
<dbReference type="SUPFAM" id="SSF117281">
    <property type="entry name" value="Kelch motif"/>
    <property type="match status" value="1"/>
</dbReference>
<evidence type="ECO:0000256" key="2">
    <source>
        <dbReference type="ARBA" id="ARBA00022737"/>
    </source>
</evidence>
<evidence type="ECO:0000256" key="1">
    <source>
        <dbReference type="ARBA" id="ARBA00022441"/>
    </source>
</evidence>
<dbReference type="AlphaFoldDB" id="A0A9N9C4N6"/>
<keyword evidence="4" id="KW-1185">Reference proteome</keyword>
<accession>A0A9N9C4N6</accession>
<dbReference type="Proteomes" id="UP000789759">
    <property type="component" value="Unassembled WGS sequence"/>
</dbReference>
<keyword evidence="1" id="KW-0880">Kelch repeat</keyword>
<keyword evidence="2" id="KW-0677">Repeat</keyword>